<keyword evidence="1" id="KW-0472">Membrane</keyword>
<gene>
    <name evidence="2" type="ORF">BVC80_8899g25</name>
</gene>
<dbReference type="STRING" id="56857.A0A200Q3T3"/>
<dbReference type="OMA" id="QPVSAIC"/>
<keyword evidence="3" id="KW-1185">Reference proteome</keyword>
<accession>A0A200Q3T3</accession>
<feature type="transmembrane region" description="Helical" evidence="1">
    <location>
        <begin position="159"/>
        <end position="177"/>
    </location>
</feature>
<dbReference type="Proteomes" id="UP000195402">
    <property type="component" value="Unassembled WGS sequence"/>
</dbReference>
<dbReference type="InParanoid" id="A0A200Q3T3"/>
<dbReference type="GO" id="GO:0009507">
    <property type="term" value="C:chloroplast"/>
    <property type="evidence" value="ECO:0007669"/>
    <property type="project" value="TreeGrafter"/>
</dbReference>
<organism evidence="2 3">
    <name type="scientific">Macleaya cordata</name>
    <name type="common">Five-seeded plume-poppy</name>
    <name type="synonym">Bocconia cordata</name>
    <dbReference type="NCBI Taxonomy" id="56857"/>
    <lineage>
        <taxon>Eukaryota</taxon>
        <taxon>Viridiplantae</taxon>
        <taxon>Streptophyta</taxon>
        <taxon>Embryophyta</taxon>
        <taxon>Tracheophyta</taxon>
        <taxon>Spermatophyta</taxon>
        <taxon>Magnoliopsida</taxon>
        <taxon>Ranunculales</taxon>
        <taxon>Papaveraceae</taxon>
        <taxon>Papaveroideae</taxon>
        <taxon>Macleaya</taxon>
    </lineage>
</organism>
<reference evidence="2 3" key="1">
    <citation type="journal article" date="2017" name="Mol. Plant">
        <title>The Genome of Medicinal Plant Macleaya cordata Provides New Insights into Benzylisoquinoline Alkaloids Metabolism.</title>
        <authorList>
            <person name="Liu X."/>
            <person name="Liu Y."/>
            <person name="Huang P."/>
            <person name="Ma Y."/>
            <person name="Qing Z."/>
            <person name="Tang Q."/>
            <person name="Cao H."/>
            <person name="Cheng P."/>
            <person name="Zheng Y."/>
            <person name="Yuan Z."/>
            <person name="Zhou Y."/>
            <person name="Liu J."/>
            <person name="Tang Z."/>
            <person name="Zhuo Y."/>
            <person name="Zhang Y."/>
            <person name="Yu L."/>
            <person name="Huang J."/>
            <person name="Yang P."/>
            <person name="Peng Q."/>
            <person name="Zhang J."/>
            <person name="Jiang W."/>
            <person name="Zhang Z."/>
            <person name="Lin K."/>
            <person name="Ro D.K."/>
            <person name="Chen X."/>
            <person name="Xiong X."/>
            <person name="Shang Y."/>
            <person name="Huang S."/>
            <person name="Zeng J."/>
        </authorList>
    </citation>
    <scope>NUCLEOTIDE SEQUENCE [LARGE SCALE GENOMIC DNA]</scope>
    <source>
        <strain evidence="3">cv. BLH2017</strain>
        <tissue evidence="2">Root</tissue>
    </source>
</reference>
<name>A0A200Q3T3_MACCD</name>
<proteinExistence type="predicted"/>
<evidence type="ECO:0000313" key="3">
    <source>
        <dbReference type="Proteomes" id="UP000195402"/>
    </source>
</evidence>
<dbReference type="GO" id="GO:0010027">
    <property type="term" value="P:thylakoid membrane organization"/>
    <property type="evidence" value="ECO:0007669"/>
    <property type="project" value="TreeGrafter"/>
</dbReference>
<keyword evidence="1" id="KW-0812">Transmembrane</keyword>
<evidence type="ECO:0000256" key="1">
    <source>
        <dbReference type="SAM" id="Phobius"/>
    </source>
</evidence>
<dbReference type="OrthoDB" id="1920879at2759"/>
<dbReference type="GO" id="GO:0009658">
    <property type="term" value="P:chloroplast organization"/>
    <property type="evidence" value="ECO:0007669"/>
    <property type="project" value="TreeGrafter"/>
</dbReference>
<evidence type="ECO:0000313" key="2">
    <source>
        <dbReference type="EMBL" id="OVA05120.1"/>
    </source>
</evidence>
<dbReference type="InterPro" id="IPR040299">
    <property type="entry name" value="RF2K-like"/>
</dbReference>
<dbReference type="AlphaFoldDB" id="A0A200Q3T3"/>
<protein>
    <submittedName>
        <fullName evidence="2">Uncharacterized protein</fullName>
    </submittedName>
</protein>
<keyword evidence="1" id="KW-1133">Transmembrane helix</keyword>
<dbReference type="EMBL" id="MVGT01003169">
    <property type="protein sequence ID" value="OVA05120.1"/>
    <property type="molecule type" value="Genomic_DNA"/>
</dbReference>
<dbReference type="PANTHER" id="PTHR34938:SF1">
    <property type="entry name" value="PROTEIN FERTILITY RESTORER RF2, MITOCHONDRIAL"/>
    <property type="match status" value="1"/>
</dbReference>
<comment type="caution">
    <text evidence="2">The sequence shown here is derived from an EMBL/GenBank/DDBJ whole genome shotgun (WGS) entry which is preliminary data.</text>
</comment>
<dbReference type="PANTHER" id="PTHR34938">
    <property type="entry name" value="PROTEIN FERTILITY RESTORER RF2, MITOCHONDRIAL"/>
    <property type="match status" value="1"/>
</dbReference>
<sequence length="202" mass="21563">MSSSCSFTGTVPSMLKITTAKRITGGPYRGRVQLTGLNPVRANSGRIVLTGSDLVGPNMQYRPLIQSSRPITLATTRLQPVSAICAYASNAACGGTQAETVTRKSPTNVVSPFIGKEKLPQLDDGGSGINGSDLPPFYRGDDGGGGGGGGGGFAMSGGFSWGAFWFFLFLQFLKFFFTKNKESEARYRSITGKRKTIRHFLE</sequence>